<protein>
    <recommendedName>
        <fullName evidence="3">F-box domain-containing protein</fullName>
    </recommendedName>
</protein>
<dbReference type="Proteomes" id="UP001218218">
    <property type="component" value="Unassembled WGS sequence"/>
</dbReference>
<name>A0AAD7E8N1_9AGAR</name>
<dbReference type="InterPro" id="IPR036047">
    <property type="entry name" value="F-box-like_dom_sf"/>
</dbReference>
<dbReference type="AlphaFoldDB" id="A0AAD7E8N1"/>
<dbReference type="SUPFAM" id="SSF81383">
    <property type="entry name" value="F-box domain"/>
    <property type="match status" value="1"/>
</dbReference>
<dbReference type="Gene3D" id="3.80.10.10">
    <property type="entry name" value="Ribonuclease Inhibitor"/>
    <property type="match status" value="1"/>
</dbReference>
<dbReference type="EMBL" id="JARIHO010000121">
    <property type="protein sequence ID" value="KAJ7302061.1"/>
    <property type="molecule type" value="Genomic_DNA"/>
</dbReference>
<organism evidence="1 2">
    <name type="scientific">Mycena albidolilacea</name>
    <dbReference type="NCBI Taxonomy" id="1033008"/>
    <lineage>
        <taxon>Eukaryota</taxon>
        <taxon>Fungi</taxon>
        <taxon>Dikarya</taxon>
        <taxon>Basidiomycota</taxon>
        <taxon>Agaricomycotina</taxon>
        <taxon>Agaricomycetes</taxon>
        <taxon>Agaricomycetidae</taxon>
        <taxon>Agaricales</taxon>
        <taxon>Marasmiineae</taxon>
        <taxon>Mycenaceae</taxon>
        <taxon>Mycena</taxon>
    </lineage>
</organism>
<dbReference type="InterPro" id="IPR032675">
    <property type="entry name" value="LRR_dom_sf"/>
</dbReference>
<sequence>MKHLALPADVWECIAVFLPWRDLYPLISVNRALYHIVLDARYREIHWDKVDRFMTKTLVRLRTPSIASRVRRLHIRAWFLEYLIRKEALTPHSYVASSQRWVTRYFRLPPRIAPSTGGKSSPAGDILESMTQAVRLMTHVTEYSFEWRDLSPTPRTVRFLSTARAAFGVSLRKLTLHAQLDNFSTLLSTVDFENLEELELFMDHDNVVSPRSADLLRDTIAPFVNHFRRSIGSLLISSASKVDLSPLFEALDQMPHLHKFVGRFAFDAAHLSDPRGLVKILRTNSETLTGVEIGWSFAAASDEEHQPISTWGAFSAAVVAEPSALGNLRSLKIPVLQTFDVTLTCLRRSANTLTSLCLVDNFLREQDLVDLVQVFAHRPFDAGLQTLYIGLVELTVETLDLLANQIPGLQSLGLVLTPATVSAISHRESEYASVSLFCEALVGRSYTDWKLYNLGIWEKRFIDTPVSMSEELRLMQHLLRCIPSLQTFKGQPKYVGSTCCAWSSNS</sequence>
<dbReference type="SUPFAM" id="SSF52047">
    <property type="entry name" value="RNI-like"/>
    <property type="match status" value="1"/>
</dbReference>
<proteinExistence type="predicted"/>
<evidence type="ECO:0008006" key="3">
    <source>
        <dbReference type="Google" id="ProtNLM"/>
    </source>
</evidence>
<gene>
    <name evidence="1" type="ORF">DFH08DRAFT_794747</name>
</gene>
<keyword evidence="2" id="KW-1185">Reference proteome</keyword>
<reference evidence="1" key="1">
    <citation type="submission" date="2023-03" db="EMBL/GenBank/DDBJ databases">
        <title>Massive genome expansion in bonnet fungi (Mycena s.s.) driven by repeated elements and novel gene families across ecological guilds.</title>
        <authorList>
            <consortium name="Lawrence Berkeley National Laboratory"/>
            <person name="Harder C.B."/>
            <person name="Miyauchi S."/>
            <person name="Viragh M."/>
            <person name="Kuo A."/>
            <person name="Thoen E."/>
            <person name="Andreopoulos B."/>
            <person name="Lu D."/>
            <person name="Skrede I."/>
            <person name="Drula E."/>
            <person name="Henrissat B."/>
            <person name="Morin E."/>
            <person name="Kohler A."/>
            <person name="Barry K."/>
            <person name="LaButti K."/>
            <person name="Morin E."/>
            <person name="Salamov A."/>
            <person name="Lipzen A."/>
            <person name="Mereny Z."/>
            <person name="Hegedus B."/>
            <person name="Baldrian P."/>
            <person name="Stursova M."/>
            <person name="Weitz H."/>
            <person name="Taylor A."/>
            <person name="Grigoriev I.V."/>
            <person name="Nagy L.G."/>
            <person name="Martin F."/>
            <person name="Kauserud H."/>
        </authorList>
    </citation>
    <scope>NUCLEOTIDE SEQUENCE</scope>
    <source>
        <strain evidence="1">CBHHK002</strain>
    </source>
</reference>
<evidence type="ECO:0000313" key="1">
    <source>
        <dbReference type="EMBL" id="KAJ7302061.1"/>
    </source>
</evidence>
<evidence type="ECO:0000313" key="2">
    <source>
        <dbReference type="Proteomes" id="UP001218218"/>
    </source>
</evidence>
<comment type="caution">
    <text evidence="1">The sequence shown here is derived from an EMBL/GenBank/DDBJ whole genome shotgun (WGS) entry which is preliminary data.</text>
</comment>
<accession>A0AAD7E8N1</accession>